<dbReference type="InterPro" id="IPR001412">
    <property type="entry name" value="aa-tRNA-synth_I_CS"/>
</dbReference>
<evidence type="ECO:0000313" key="8">
    <source>
        <dbReference type="Proteomes" id="UP000034846"/>
    </source>
</evidence>
<dbReference type="PANTHER" id="PTHR43311">
    <property type="entry name" value="GLUTAMATE--TRNA LIGASE"/>
    <property type="match status" value="1"/>
</dbReference>
<gene>
    <name evidence="7" type="ORF">UY72_C0070G0001</name>
</gene>
<dbReference type="InterPro" id="IPR014729">
    <property type="entry name" value="Rossmann-like_a/b/a_fold"/>
</dbReference>
<evidence type="ECO:0000256" key="2">
    <source>
        <dbReference type="ARBA" id="ARBA00022741"/>
    </source>
</evidence>
<dbReference type="GO" id="GO:0006424">
    <property type="term" value="P:glutamyl-tRNA aminoacylation"/>
    <property type="evidence" value="ECO:0007669"/>
    <property type="project" value="TreeGrafter"/>
</dbReference>
<keyword evidence="5" id="KW-0648">Protein biosynthesis</keyword>
<organism evidence="7 8">
    <name type="scientific">Candidatus Uhrbacteria bacterium GW2011_GWD2_52_7</name>
    <dbReference type="NCBI Taxonomy" id="1618989"/>
    <lineage>
        <taxon>Bacteria</taxon>
        <taxon>Candidatus Uhriibacteriota</taxon>
    </lineage>
</organism>
<dbReference type="Gene3D" id="3.40.50.620">
    <property type="entry name" value="HUPs"/>
    <property type="match status" value="1"/>
</dbReference>
<keyword evidence="1 5" id="KW-0436">Ligase</keyword>
<feature type="domain" description="Glutamyl/glutaminyl-tRNA synthetase class Ib catalytic" evidence="6">
    <location>
        <begin position="3"/>
        <end position="202"/>
    </location>
</feature>
<reference evidence="7 8" key="1">
    <citation type="journal article" date="2015" name="Nature">
        <title>rRNA introns, odd ribosomes, and small enigmatic genomes across a large radiation of phyla.</title>
        <authorList>
            <person name="Brown C.T."/>
            <person name="Hug L.A."/>
            <person name="Thomas B.C."/>
            <person name="Sharon I."/>
            <person name="Castelle C.J."/>
            <person name="Singh A."/>
            <person name="Wilkins M.J."/>
            <person name="Williams K.H."/>
            <person name="Banfield J.F."/>
        </authorList>
    </citation>
    <scope>NUCLEOTIDE SEQUENCE [LARGE SCALE GENOMIC DNA]</scope>
</reference>
<dbReference type="GO" id="GO:0004818">
    <property type="term" value="F:glutamate-tRNA ligase activity"/>
    <property type="evidence" value="ECO:0007669"/>
    <property type="project" value="TreeGrafter"/>
</dbReference>
<dbReference type="PANTHER" id="PTHR43311:SF2">
    <property type="entry name" value="GLUTAMATE--TRNA LIGASE, MITOCHONDRIAL-RELATED"/>
    <property type="match status" value="1"/>
</dbReference>
<evidence type="ECO:0000256" key="3">
    <source>
        <dbReference type="ARBA" id="ARBA00022840"/>
    </source>
</evidence>
<dbReference type="InterPro" id="IPR020058">
    <property type="entry name" value="Glu/Gln-tRNA-synth_Ib_cat-dom"/>
</dbReference>
<evidence type="ECO:0000256" key="4">
    <source>
        <dbReference type="ARBA" id="ARBA00023146"/>
    </source>
</evidence>
<comment type="caution">
    <text evidence="7">The sequence shown here is derived from an EMBL/GenBank/DDBJ whole genome shotgun (WGS) entry which is preliminary data.</text>
</comment>
<dbReference type="InterPro" id="IPR000924">
    <property type="entry name" value="Glu/Gln-tRNA-synth"/>
</dbReference>
<name>A0A0G1XC84_9BACT</name>
<accession>A0A0G1XC84</accession>
<keyword evidence="3 5" id="KW-0067">ATP-binding</keyword>
<comment type="similarity">
    <text evidence="5">Belongs to the class-I aminoacyl-tRNA synthetase family.</text>
</comment>
<keyword evidence="2 5" id="KW-0547">Nucleotide-binding</keyword>
<evidence type="ECO:0000313" key="7">
    <source>
        <dbReference type="EMBL" id="KKW28495.1"/>
    </source>
</evidence>
<dbReference type="AlphaFoldDB" id="A0A0G1XC84"/>
<sequence length="202" mass="22761">MTVRTRLAPSPTGYIHIGNLRTALWDYFLAKKHGGQFVLRIEDTDQERLVDGAIASLLKTLDKFQITHDEGPFLKEDGTIEERGDVGPYVQSQRLDIYKTYADELVAKGFAYACFCTSERLEEMRAQQTAAKQTPKYDRRCLKLGAEEVSRRIAAGEAHVIRMKIPEGTSTFDDAIRGHISFNNADVDDQVIIKSNGFASYH</sequence>
<dbReference type="PROSITE" id="PS00178">
    <property type="entry name" value="AA_TRNA_LIGASE_I"/>
    <property type="match status" value="1"/>
</dbReference>
<dbReference type="Proteomes" id="UP000034846">
    <property type="component" value="Unassembled WGS sequence"/>
</dbReference>
<keyword evidence="4 5" id="KW-0030">Aminoacyl-tRNA synthetase</keyword>
<feature type="non-terminal residue" evidence="7">
    <location>
        <position position="202"/>
    </location>
</feature>
<proteinExistence type="inferred from homology"/>
<dbReference type="Pfam" id="PF00749">
    <property type="entry name" value="tRNA-synt_1c"/>
    <property type="match status" value="1"/>
</dbReference>
<evidence type="ECO:0000256" key="1">
    <source>
        <dbReference type="ARBA" id="ARBA00022598"/>
    </source>
</evidence>
<protein>
    <submittedName>
        <fullName evidence="7">Glutamate-tRNA ligase</fullName>
    </submittedName>
</protein>
<dbReference type="SUPFAM" id="SSF52374">
    <property type="entry name" value="Nucleotidylyl transferase"/>
    <property type="match status" value="1"/>
</dbReference>
<dbReference type="GO" id="GO:0005524">
    <property type="term" value="F:ATP binding"/>
    <property type="evidence" value="ECO:0007669"/>
    <property type="project" value="UniProtKB-KW"/>
</dbReference>
<dbReference type="PRINTS" id="PR00987">
    <property type="entry name" value="TRNASYNTHGLU"/>
</dbReference>
<dbReference type="InterPro" id="IPR049940">
    <property type="entry name" value="GluQ/Sye"/>
</dbReference>
<dbReference type="EMBL" id="LCRD01000070">
    <property type="protein sequence ID" value="KKW28495.1"/>
    <property type="molecule type" value="Genomic_DNA"/>
</dbReference>
<dbReference type="PATRIC" id="fig|1618989.3.peg.872"/>
<evidence type="ECO:0000256" key="5">
    <source>
        <dbReference type="RuleBase" id="RU363037"/>
    </source>
</evidence>
<evidence type="ECO:0000259" key="6">
    <source>
        <dbReference type="Pfam" id="PF00749"/>
    </source>
</evidence>